<dbReference type="InterPro" id="IPR003660">
    <property type="entry name" value="HAMP_dom"/>
</dbReference>
<dbReference type="GO" id="GO:0007165">
    <property type="term" value="P:signal transduction"/>
    <property type="evidence" value="ECO:0007669"/>
    <property type="project" value="UniProtKB-KW"/>
</dbReference>
<keyword evidence="4" id="KW-0175">Coiled coil</keyword>
<accession>A0A812F1M0</accession>
<dbReference type="PANTHER" id="PTHR32089:SF112">
    <property type="entry name" value="LYSOZYME-LIKE PROTEIN-RELATED"/>
    <property type="match status" value="1"/>
</dbReference>
<keyword evidence="1 3" id="KW-0807">Transducer</keyword>
<evidence type="ECO:0000256" key="4">
    <source>
        <dbReference type="SAM" id="Coils"/>
    </source>
</evidence>
<feature type="domain" description="Methyl-accepting transducer" evidence="7">
    <location>
        <begin position="151"/>
        <end position="408"/>
    </location>
</feature>
<evidence type="ECO:0000256" key="3">
    <source>
        <dbReference type="PROSITE-ProRule" id="PRU00284"/>
    </source>
</evidence>
<evidence type="ECO:0000256" key="6">
    <source>
        <dbReference type="SAM" id="Phobius"/>
    </source>
</evidence>
<feature type="domain" description="HAMP" evidence="8">
    <location>
        <begin position="79"/>
        <end position="132"/>
    </location>
</feature>
<dbReference type="Pfam" id="PF00672">
    <property type="entry name" value="HAMP"/>
    <property type="match status" value="1"/>
</dbReference>
<feature type="transmembrane region" description="Helical" evidence="6">
    <location>
        <begin position="15"/>
        <end position="35"/>
    </location>
</feature>
<dbReference type="PROSITE" id="PS50885">
    <property type="entry name" value="HAMP"/>
    <property type="match status" value="1"/>
</dbReference>
<feature type="coiled-coil region" evidence="4">
    <location>
        <begin position="387"/>
        <end position="434"/>
    </location>
</feature>
<evidence type="ECO:0000256" key="5">
    <source>
        <dbReference type="SAM" id="MobiDB-lite"/>
    </source>
</evidence>
<dbReference type="Proteomes" id="UP000655759">
    <property type="component" value="Unassembled WGS sequence"/>
</dbReference>
<dbReference type="AlphaFoldDB" id="A0A812F1M0"/>
<dbReference type="SUPFAM" id="SSF58104">
    <property type="entry name" value="Methyl-accepting chemotaxis protein (MCP) signaling domain"/>
    <property type="match status" value="1"/>
</dbReference>
<evidence type="ECO:0000259" key="7">
    <source>
        <dbReference type="PROSITE" id="PS50111"/>
    </source>
</evidence>
<gene>
    <name evidence="9" type="ORF">NUZ5A_10023</name>
</gene>
<evidence type="ECO:0000256" key="2">
    <source>
        <dbReference type="ARBA" id="ARBA00029447"/>
    </source>
</evidence>
<evidence type="ECO:0008006" key="11">
    <source>
        <dbReference type="Google" id="ProtNLM"/>
    </source>
</evidence>
<keyword evidence="6" id="KW-0812">Transmembrane</keyword>
<dbReference type="PANTHER" id="PTHR32089">
    <property type="entry name" value="METHYL-ACCEPTING CHEMOTAXIS PROTEIN MCPB"/>
    <property type="match status" value="1"/>
</dbReference>
<dbReference type="Gene3D" id="6.10.340.10">
    <property type="match status" value="1"/>
</dbReference>
<dbReference type="EMBL" id="CAJNAQ010000001">
    <property type="protein sequence ID" value="CAE6484368.1"/>
    <property type="molecule type" value="Genomic_DNA"/>
</dbReference>
<dbReference type="CDD" id="cd06225">
    <property type="entry name" value="HAMP"/>
    <property type="match status" value="1"/>
</dbReference>
<keyword evidence="6" id="KW-0472">Membrane</keyword>
<sequence>MIKGFNGSLNWKLQILFNAIAIVSVLTISVGIYYSSSQIASQLDDARAQEYLSGLTFQAVMLGITVNVVVGVFAFFISRSITKPIVKATDIASRISNGDLTVTVEQPKSNDEIGRLIMAESQMASNLKNIITEVNAAAQSVSASAQQIAASGTELNSSVQQIASTVDQVSRGSESQAQGLSKSKQIVDELSKSISDLAINAIESVEITNHVGNLSEKGSESAKEAGERMKNIIKVTNQSAQKVHQLAARTSEITAVLDVIRQIADQTNLLALNAAIEAARAGEAGRGFAVVADEVRRLAESSARSSDEINEKLKQIQEDAQTVVQDIEVSATEVNQGKLIIDSSLKSLDDIASEIKSVSNNVKKLSDGTQIEVVKVKEVAANTSDIAAVAEQNAAATEEASAAIQQQTAQTHEIASAANQLSELATQLQKMISQFRLSEEKSEDNKVEQRKQGVLSKILRG</sequence>
<evidence type="ECO:0000256" key="1">
    <source>
        <dbReference type="ARBA" id="ARBA00023224"/>
    </source>
</evidence>
<dbReference type="Gene3D" id="1.10.287.950">
    <property type="entry name" value="Methyl-accepting chemotaxis protein"/>
    <property type="match status" value="1"/>
</dbReference>
<keyword evidence="6" id="KW-1133">Transmembrane helix</keyword>
<dbReference type="PROSITE" id="PS50111">
    <property type="entry name" value="CHEMOTAXIS_TRANSDUC_2"/>
    <property type="match status" value="1"/>
</dbReference>
<dbReference type="InterPro" id="IPR004089">
    <property type="entry name" value="MCPsignal_dom"/>
</dbReference>
<name>A0A812F1M0_9ARCH</name>
<dbReference type="RefSeq" id="WP_205097456.1">
    <property type="nucleotide sequence ID" value="NZ_CAJNAQ010000001.1"/>
</dbReference>
<evidence type="ECO:0000313" key="9">
    <source>
        <dbReference type="EMBL" id="CAE6484368.1"/>
    </source>
</evidence>
<evidence type="ECO:0000259" key="8">
    <source>
        <dbReference type="PROSITE" id="PS50885"/>
    </source>
</evidence>
<dbReference type="SMART" id="SM00304">
    <property type="entry name" value="HAMP"/>
    <property type="match status" value="1"/>
</dbReference>
<feature type="region of interest" description="Disordered" evidence="5">
    <location>
        <begin position="439"/>
        <end position="461"/>
    </location>
</feature>
<dbReference type="Pfam" id="PF00015">
    <property type="entry name" value="MCPsignal"/>
    <property type="match status" value="1"/>
</dbReference>
<proteinExistence type="inferred from homology"/>
<reference evidence="9" key="1">
    <citation type="submission" date="2021-02" db="EMBL/GenBank/DDBJ databases">
        <authorList>
            <person name="Han P."/>
        </authorList>
    </citation>
    <scope>NUCLEOTIDE SEQUENCE</scope>
    <source>
        <strain evidence="9">Candidatus Nitrosotenuis uzonensis 5A</strain>
    </source>
</reference>
<dbReference type="GO" id="GO:0016020">
    <property type="term" value="C:membrane"/>
    <property type="evidence" value="ECO:0007669"/>
    <property type="project" value="InterPro"/>
</dbReference>
<protein>
    <recommendedName>
        <fullName evidence="11">Methyl-accepting chemotaxis protein</fullName>
    </recommendedName>
</protein>
<organism evidence="9 10">
    <name type="scientific">Candidatus Nitrosotenuis uzonensis</name>
    <dbReference type="NCBI Taxonomy" id="1407055"/>
    <lineage>
        <taxon>Archaea</taxon>
        <taxon>Nitrososphaerota</taxon>
        <taxon>Candidatus Nitrosotenuis</taxon>
    </lineage>
</organism>
<feature type="transmembrane region" description="Helical" evidence="6">
    <location>
        <begin position="55"/>
        <end position="77"/>
    </location>
</feature>
<feature type="compositionally biased region" description="Basic and acidic residues" evidence="5">
    <location>
        <begin position="439"/>
        <end position="451"/>
    </location>
</feature>
<comment type="similarity">
    <text evidence="2">Belongs to the methyl-accepting chemotaxis (MCP) protein family.</text>
</comment>
<dbReference type="SMART" id="SM00283">
    <property type="entry name" value="MA"/>
    <property type="match status" value="1"/>
</dbReference>
<evidence type="ECO:0000313" key="10">
    <source>
        <dbReference type="Proteomes" id="UP000655759"/>
    </source>
</evidence>
<comment type="caution">
    <text evidence="9">The sequence shown here is derived from an EMBL/GenBank/DDBJ whole genome shotgun (WGS) entry which is preliminary data.</text>
</comment>